<dbReference type="InterPro" id="IPR048366">
    <property type="entry name" value="TNP-like_GBD"/>
</dbReference>
<feature type="domain" description="Transposable element P transposase-like GTP-binding insertion" evidence="1">
    <location>
        <begin position="55"/>
        <end position="164"/>
    </location>
</feature>
<dbReference type="EMBL" id="GGMR01010676">
    <property type="protein sequence ID" value="MBY23295.1"/>
    <property type="molecule type" value="Transcribed_RNA"/>
</dbReference>
<organism evidence="2">
    <name type="scientific">Schizaphis graminum</name>
    <name type="common">Green bug aphid</name>
    <dbReference type="NCBI Taxonomy" id="13262"/>
    <lineage>
        <taxon>Eukaryota</taxon>
        <taxon>Metazoa</taxon>
        <taxon>Ecdysozoa</taxon>
        <taxon>Arthropoda</taxon>
        <taxon>Hexapoda</taxon>
        <taxon>Insecta</taxon>
        <taxon>Pterygota</taxon>
        <taxon>Neoptera</taxon>
        <taxon>Paraneoptera</taxon>
        <taxon>Hemiptera</taxon>
        <taxon>Sternorrhyncha</taxon>
        <taxon>Aphidomorpha</taxon>
        <taxon>Aphidoidea</taxon>
        <taxon>Aphididae</taxon>
        <taxon>Aphidini</taxon>
        <taxon>Schizaphis</taxon>
    </lineage>
</organism>
<dbReference type="Pfam" id="PF21788">
    <property type="entry name" value="TNP-like_GBD"/>
    <property type="match status" value="1"/>
</dbReference>
<sequence length="167" mass="18977">MVAALICDQASTNVAAINKLKMETKKMYSRFGKDKKTFGFEIGNQEIIPLFDPPHLLKCMRNNLITTNLIFSDSGIQHVAKWEHLTQLYELDKTESNIGDRINPKLTDAHMYVEKMKKIKVLHAAQIFSQRVGSIMKLLATWSVKQLDPSAVDTAKFCLFMENCLIA</sequence>
<name>A0A2S2P1K5_SCHGA</name>
<evidence type="ECO:0000313" key="2">
    <source>
        <dbReference type="EMBL" id="MBY23295.1"/>
    </source>
</evidence>
<proteinExistence type="predicted"/>
<gene>
    <name evidence="2" type="ORF">g.178253</name>
</gene>
<accession>A0A2S2P1K5</accession>
<evidence type="ECO:0000259" key="1">
    <source>
        <dbReference type="Pfam" id="PF21788"/>
    </source>
</evidence>
<reference evidence="2" key="1">
    <citation type="submission" date="2018-04" db="EMBL/GenBank/DDBJ databases">
        <title>Transcriptome of Schizaphis graminum biotype I.</title>
        <authorList>
            <person name="Scully E.D."/>
            <person name="Geib S.M."/>
            <person name="Palmer N.A."/>
            <person name="Koch K."/>
            <person name="Bradshaw J."/>
            <person name="Heng-Moss T."/>
            <person name="Sarath G."/>
        </authorList>
    </citation>
    <scope>NUCLEOTIDE SEQUENCE</scope>
</reference>
<dbReference type="AlphaFoldDB" id="A0A2S2P1K5"/>
<protein>
    <recommendedName>
        <fullName evidence="1">Transposable element P transposase-like GTP-binding insertion domain-containing protein</fullName>
    </recommendedName>
</protein>